<evidence type="ECO:0000256" key="1">
    <source>
        <dbReference type="SAM" id="MobiDB-lite"/>
    </source>
</evidence>
<gene>
    <name evidence="2" type="ORF">SK128_025987</name>
</gene>
<comment type="caution">
    <text evidence="2">The sequence shown here is derived from an EMBL/GenBank/DDBJ whole genome shotgun (WGS) entry which is preliminary data.</text>
</comment>
<feature type="compositionally biased region" description="Low complexity" evidence="1">
    <location>
        <begin position="61"/>
        <end position="87"/>
    </location>
</feature>
<protein>
    <submittedName>
        <fullName evidence="2">Uncharacterized protein</fullName>
    </submittedName>
</protein>
<keyword evidence="3" id="KW-1185">Reference proteome</keyword>
<evidence type="ECO:0000313" key="2">
    <source>
        <dbReference type="EMBL" id="KAK7065756.1"/>
    </source>
</evidence>
<dbReference type="Proteomes" id="UP001381693">
    <property type="component" value="Unassembled WGS sequence"/>
</dbReference>
<evidence type="ECO:0000313" key="3">
    <source>
        <dbReference type="Proteomes" id="UP001381693"/>
    </source>
</evidence>
<sequence>MRANNRTQSKKNSGKSTTKEQRAIFEICIRRSICSRLGAFVGGDLSSKDIGSMDQYKSSCSNSLSDSLSASPSPSGIRSHSSTSPEKSSPEIDDMLEEVHKEISKRIIESAVVGDESNNKIMCGENFEVEELDAIPVDTRTYEDFKSDIEKKESLLAEILDLNCLKMDHESKPLRDHSSDASHN</sequence>
<dbReference type="EMBL" id="JAXCGZ010019936">
    <property type="protein sequence ID" value="KAK7065756.1"/>
    <property type="molecule type" value="Genomic_DNA"/>
</dbReference>
<organism evidence="2 3">
    <name type="scientific">Halocaridina rubra</name>
    <name type="common">Hawaiian red shrimp</name>
    <dbReference type="NCBI Taxonomy" id="373956"/>
    <lineage>
        <taxon>Eukaryota</taxon>
        <taxon>Metazoa</taxon>
        <taxon>Ecdysozoa</taxon>
        <taxon>Arthropoda</taxon>
        <taxon>Crustacea</taxon>
        <taxon>Multicrustacea</taxon>
        <taxon>Malacostraca</taxon>
        <taxon>Eumalacostraca</taxon>
        <taxon>Eucarida</taxon>
        <taxon>Decapoda</taxon>
        <taxon>Pleocyemata</taxon>
        <taxon>Caridea</taxon>
        <taxon>Atyoidea</taxon>
        <taxon>Atyidae</taxon>
        <taxon>Halocaridina</taxon>
    </lineage>
</organism>
<reference evidence="2 3" key="1">
    <citation type="submission" date="2023-11" db="EMBL/GenBank/DDBJ databases">
        <title>Halocaridina rubra genome assembly.</title>
        <authorList>
            <person name="Smith C."/>
        </authorList>
    </citation>
    <scope>NUCLEOTIDE SEQUENCE [LARGE SCALE GENOMIC DNA]</scope>
    <source>
        <strain evidence="2">EP-1</strain>
        <tissue evidence="2">Whole</tissue>
    </source>
</reference>
<proteinExistence type="predicted"/>
<name>A0AAN8WKW4_HALRR</name>
<feature type="non-terminal residue" evidence="2">
    <location>
        <position position="184"/>
    </location>
</feature>
<dbReference type="AlphaFoldDB" id="A0AAN8WKW4"/>
<accession>A0AAN8WKW4</accession>
<feature type="region of interest" description="Disordered" evidence="1">
    <location>
        <begin position="61"/>
        <end position="96"/>
    </location>
</feature>